<organism evidence="2 3">
    <name type="scientific">Anopheles stephensi</name>
    <name type="common">Indo-Pakistan malaria mosquito</name>
    <dbReference type="NCBI Taxonomy" id="30069"/>
    <lineage>
        <taxon>Eukaryota</taxon>
        <taxon>Metazoa</taxon>
        <taxon>Ecdysozoa</taxon>
        <taxon>Arthropoda</taxon>
        <taxon>Hexapoda</taxon>
        <taxon>Insecta</taxon>
        <taxon>Pterygota</taxon>
        <taxon>Neoptera</taxon>
        <taxon>Endopterygota</taxon>
        <taxon>Diptera</taxon>
        <taxon>Nematocera</taxon>
        <taxon>Culicoidea</taxon>
        <taxon>Culicidae</taxon>
        <taxon>Anophelinae</taxon>
        <taxon>Anopheles</taxon>
    </lineage>
</organism>
<dbReference type="AlphaFoldDB" id="A0A182YBL1"/>
<dbReference type="SMART" id="SM00697">
    <property type="entry name" value="DM8"/>
    <property type="match status" value="2"/>
</dbReference>
<sequence length="364" mass="41507">MAQISILVTLCACCLIIVRTDATLYPIIQRYEIRENKQYVNATVEEVGDYEFNRTYLLRMEALREIRDLKGGFSYSIRAFDGAIQSALLSRSFDLCEFIRRPNSNRLVKMYYDLTKRNSNVPNCPYLAGYIVTLNITATNFPIPGFIPETDYMIETKIFTRAGTMLILETRWYGSLVNITFYLVLALNQVPATVSLSGYKFTPFVTHVQVTDNPKFLNTTVEIISTINENRMNLDFNVLQPIHNPRMMVVLWLNVGSGALQAPFYNQTIDICSLIKNPGTHRLVQIVYRELRRHGNVPTGCPIASMLYKFRGISTSQMRLPAFFTQTDFMVDIIGLTGTGGVRTIESRWYGEVNRVKCNVAARC</sequence>
<dbReference type="VEuPathDB" id="VectorBase:ASTEI20_032898"/>
<dbReference type="InterPro" id="IPR036846">
    <property type="entry name" value="GM2-AP_sf"/>
</dbReference>
<dbReference type="VEuPathDB" id="VectorBase:ASTE008452"/>
<evidence type="ECO:0000313" key="3">
    <source>
        <dbReference type="Proteomes" id="UP000076408"/>
    </source>
</evidence>
<reference evidence="2" key="2">
    <citation type="submission" date="2020-05" db="UniProtKB">
        <authorList>
            <consortium name="EnsemblMetazoa"/>
        </authorList>
    </citation>
    <scope>IDENTIFICATION</scope>
    <source>
        <strain evidence="2">Indian</strain>
    </source>
</reference>
<name>A0A182YBL1_ANOST</name>
<accession>A0A182YBL1</accession>
<proteinExistence type="predicted"/>
<keyword evidence="1" id="KW-0732">Signal</keyword>
<dbReference type="PANTHER" id="PTHR20898:SF1">
    <property type="entry name" value="MD-2-RELATED LIPID-RECOGNITION DOMAIN-CONTAINING PROTEIN"/>
    <property type="match status" value="1"/>
</dbReference>
<evidence type="ECO:0000313" key="2">
    <source>
        <dbReference type="EnsemblMetazoa" id="ASTEI05847-PA"/>
    </source>
</evidence>
<dbReference type="Gene3D" id="2.70.220.10">
    <property type="entry name" value="Ganglioside GM2 activator"/>
    <property type="match status" value="1"/>
</dbReference>
<dbReference type="PANTHER" id="PTHR20898">
    <property type="entry name" value="DAEDALUS ON 3-RELATED-RELATED"/>
    <property type="match status" value="1"/>
</dbReference>
<dbReference type="VEuPathDB" id="VectorBase:ASTEI05847"/>
<reference evidence="3" key="1">
    <citation type="journal article" date="2014" name="Genome Biol.">
        <title>Genome analysis of a major urban malaria vector mosquito, Anopheles stephensi.</title>
        <authorList>
            <person name="Jiang X."/>
            <person name="Peery A."/>
            <person name="Hall A.B."/>
            <person name="Sharma A."/>
            <person name="Chen X.G."/>
            <person name="Waterhouse R.M."/>
            <person name="Komissarov A."/>
            <person name="Riehle M.M."/>
            <person name="Shouche Y."/>
            <person name="Sharakhova M.V."/>
            <person name="Lawson D."/>
            <person name="Pakpour N."/>
            <person name="Arensburger P."/>
            <person name="Davidson V.L."/>
            <person name="Eiglmeier K."/>
            <person name="Emrich S."/>
            <person name="George P."/>
            <person name="Kennedy R.C."/>
            <person name="Mane S.P."/>
            <person name="Maslen G."/>
            <person name="Oringanje C."/>
            <person name="Qi Y."/>
            <person name="Settlage R."/>
            <person name="Tojo M."/>
            <person name="Tubio J.M."/>
            <person name="Unger M.F."/>
            <person name="Wang B."/>
            <person name="Vernick K.D."/>
            <person name="Ribeiro J.M."/>
            <person name="James A.A."/>
            <person name="Michel K."/>
            <person name="Riehle M.A."/>
            <person name="Luckhart S."/>
            <person name="Sharakhov I.V."/>
            <person name="Tu Z."/>
        </authorList>
    </citation>
    <scope>NUCLEOTIDE SEQUENCE [LARGE SCALE GENOMIC DNA]</scope>
    <source>
        <strain evidence="3">Indian</strain>
    </source>
</reference>
<keyword evidence="3" id="KW-1185">Reference proteome</keyword>
<dbReference type="InterPro" id="IPR010512">
    <property type="entry name" value="DUF1091"/>
</dbReference>
<dbReference type="Pfam" id="PF06477">
    <property type="entry name" value="DUF1091"/>
    <property type="match status" value="2"/>
</dbReference>
<protein>
    <submittedName>
        <fullName evidence="2">Uncharacterized protein</fullName>
    </submittedName>
</protein>
<evidence type="ECO:0000256" key="1">
    <source>
        <dbReference type="ARBA" id="ARBA00022729"/>
    </source>
</evidence>
<dbReference type="Proteomes" id="UP000076408">
    <property type="component" value="Unassembled WGS sequence"/>
</dbReference>
<dbReference type="EnsemblMetazoa" id="ASTEI05847-RA">
    <property type="protein sequence ID" value="ASTEI05847-PA"/>
    <property type="gene ID" value="ASTEI05847"/>
</dbReference>